<keyword evidence="1" id="KW-0472">Membrane</keyword>
<feature type="transmembrane region" description="Helical" evidence="1">
    <location>
        <begin position="580"/>
        <end position="601"/>
    </location>
</feature>
<keyword evidence="4" id="KW-1185">Reference proteome</keyword>
<gene>
    <name evidence="3" type="primary">mak16-a</name>
    <name evidence="3" type="ORF">SNAT2548_LOCUS14187</name>
</gene>
<accession>A0A812MIW1</accession>
<evidence type="ECO:0000256" key="1">
    <source>
        <dbReference type="SAM" id="Phobius"/>
    </source>
</evidence>
<proteinExistence type="predicted"/>
<dbReference type="Proteomes" id="UP000604046">
    <property type="component" value="Unassembled WGS sequence"/>
</dbReference>
<feature type="transmembrane region" description="Helical" evidence="1">
    <location>
        <begin position="521"/>
        <end position="539"/>
    </location>
</feature>
<evidence type="ECO:0000313" key="4">
    <source>
        <dbReference type="Proteomes" id="UP000604046"/>
    </source>
</evidence>
<protein>
    <submittedName>
        <fullName evidence="3">Mak16-a protein</fullName>
    </submittedName>
</protein>
<dbReference type="EMBL" id="CAJNDS010001613">
    <property type="protein sequence ID" value="CAE7267629.1"/>
    <property type="molecule type" value="Genomic_DNA"/>
</dbReference>
<keyword evidence="2" id="KW-0732">Signal</keyword>
<feature type="transmembrane region" description="Helical" evidence="1">
    <location>
        <begin position="394"/>
        <end position="413"/>
    </location>
</feature>
<feature type="transmembrane region" description="Helical" evidence="1">
    <location>
        <begin position="551"/>
        <end position="573"/>
    </location>
</feature>
<feature type="signal peptide" evidence="2">
    <location>
        <begin position="1"/>
        <end position="16"/>
    </location>
</feature>
<reference evidence="3" key="1">
    <citation type="submission" date="2021-02" db="EMBL/GenBank/DDBJ databases">
        <authorList>
            <person name="Dougan E. K."/>
            <person name="Rhodes N."/>
            <person name="Thang M."/>
            <person name="Chan C."/>
        </authorList>
    </citation>
    <scope>NUCLEOTIDE SEQUENCE</scope>
</reference>
<sequence>MSPLIMMLSLATRVASERCEGFSADHCSDPAPLCRRTSYIEACSCSEGYEAQVVRRLNYSSGALTPWVEFGCCPSESGWVSDCGQEQEAVLTAVGVLLAASLVGILWATIIINCSVPLLPKKTANDASVETLPVTLDGPRLHESVAMSHWCVSLEDLKQFRRLVMHAVKDGRITPTERDKFDPSDLRHGPSMYTVNEQYIKPVTAAAGRVSWALMKHPDGLRCDLFITHAWAEGIFEFVDKVVSCWPRHAAGAYVCFLSNPQNLDIGHLIASPESSPFAQAMQSATQVLVVSNKTCSIYSRLWCVYEAFLAYSWEKPINTARALAPGALAQRFRSACVCVASMSAFLLLPAEALDDVYLGIFRSVSRIVGMGFSILSLALLGSRGRRISAIHEAAVLGAAVSLGVSFASAIAHETFGMFALRDFLFCVGVATALEIDRQNSLQASKQVEELQRGFTACHSASCSSSSDAEAIWGQIRASNREAEVEEAVSVLRSMNIFSRELHATVERTGPLGDASMWNRTVVVASIVFFWGSAPIILLGHWEELRVSNDWLVLLTVLSALEAPLGLGLFAVLPLDRRAFAARAQIIWVLFLPTIFIANSAYTFTRWFLQICVLTPLTLAISALGPRRTARIPLLGPCFVRLIFFASVTKCLQKIDKKRRLSSGPELPKPEPDSFTF</sequence>
<name>A0A812MIW1_9DINO</name>
<organism evidence="3 4">
    <name type="scientific">Symbiodinium natans</name>
    <dbReference type="NCBI Taxonomy" id="878477"/>
    <lineage>
        <taxon>Eukaryota</taxon>
        <taxon>Sar</taxon>
        <taxon>Alveolata</taxon>
        <taxon>Dinophyceae</taxon>
        <taxon>Suessiales</taxon>
        <taxon>Symbiodiniaceae</taxon>
        <taxon>Symbiodinium</taxon>
    </lineage>
</organism>
<evidence type="ECO:0000256" key="2">
    <source>
        <dbReference type="SAM" id="SignalP"/>
    </source>
</evidence>
<evidence type="ECO:0000313" key="3">
    <source>
        <dbReference type="EMBL" id="CAE7267629.1"/>
    </source>
</evidence>
<feature type="chain" id="PRO_5032564833" evidence="2">
    <location>
        <begin position="17"/>
        <end position="677"/>
    </location>
</feature>
<keyword evidence="1" id="KW-1133">Transmembrane helix</keyword>
<comment type="caution">
    <text evidence="3">The sequence shown here is derived from an EMBL/GenBank/DDBJ whole genome shotgun (WGS) entry which is preliminary data.</text>
</comment>
<dbReference type="OrthoDB" id="10287301at2759"/>
<dbReference type="AlphaFoldDB" id="A0A812MIW1"/>
<keyword evidence="1" id="KW-0812">Transmembrane</keyword>